<feature type="binding site" evidence="4">
    <location>
        <begin position="230"/>
        <end position="236"/>
    </location>
    <ligand>
        <name>acetyl-CoA</name>
        <dbReference type="ChEBI" id="CHEBI:57288"/>
        <label>2</label>
    </ligand>
</feature>
<comment type="caution">
    <text evidence="4">Lacks conserved residue(s) required for the propagation of feature annotation.</text>
</comment>
<dbReference type="PANTHER" id="PTHR43877">
    <property type="entry name" value="AMINOALKYLPHOSPHONATE N-ACETYLTRANSFERASE-RELATED-RELATED"/>
    <property type="match status" value="1"/>
</dbReference>
<feature type="binding site" evidence="4">
    <location>
        <begin position="223"/>
        <end position="225"/>
    </location>
    <ligand>
        <name>acetyl-CoA</name>
        <dbReference type="ChEBI" id="CHEBI:57288"/>
        <label>2</label>
    </ligand>
</feature>
<dbReference type="Gene3D" id="3.40.630.30">
    <property type="match status" value="1"/>
</dbReference>
<evidence type="ECO:0000313" key="6">
    <source>
        <dbReference type="EMBL" id="MBF4162552.1"/>
    </source>
</evidence>
<dbReference type="InterPro" id="IPR050832">
    <property type="entry name" value="Bact_Acetyltransf"/>
</dbReference>
<reference evidence="6" key="1">
    <citation type="submission" date="2020-11" db="EMBL/GenBank/DDBJ databases">
        <title>Nocardioides sp. CBS4Y-1, whole genome shotgun sequence.</title>
        <authorList>
            <person name="Tuo L."/>
        </authorList>
    </citation>
    <scope>NUCLEOTIDE SEQUENCE</scope>
    <source>
        <strain evidence="6">CBS4Y-1</strain>
    </source>
</reference>
<comment type="caution">
    <text evidence="6">The sequence shown here is derived from an EMBL/GenBank/DDBJ whole genome shotgun (WGS) entry which is preliminary data.</text>
</comment>
<comment type="catalytic activity">
    <reaction evidence="4">
        <text>1D-myo-inositol 2-(L-cysteinylamino)-2-deoxy-alpha-D-glucopyranoside + acetyl-CoA = mycothiol + CoA + H(+)</text>
        <dbReference type="Rhea" id="RHEA:26172"/>
        <dbReference type="ChEBI" id="CHEBI:15378"/>
        <dbReference type="ChEBI" id="CHEBI:16768"/>
        <dbReference type="ChEBI" id="CHEBI:57287"/>
        <dbReference type="ChEBI" id="CHEBI:57288"/>
        <dbReference type="ChEBI" id="CHEBI:58887"/>
        <dbReference type="EC" id="2.3.1.189"/>
    </reaction>
</comment>
<feature type="domain" description="N-acetyltransferase" evidence="5">
    <location>
        <begin position="144"/>
        <end position="297"/>
    </location>
</feature>
<feature type="binding site" evidence="4">
    <location>
        <position position="219"/>
    </location>
    <ligand>
        <name>1D-myo-inositol 2-(L-cysteinylamino)-2-deoxy-alpha-D-glucopyranoside</name>
        <dbReference type="ChEBI" id="CHEBI:58887"/>
    </ligand>
</feature>
<evidence type="ECO:0000256" key="2">
    <source>
        <dbReference type="ARBA" id="ARBA00022737"/>
    </source>
</evidence>
<feature type="binding site" evidence="4">
    <location>
        <position position="170"/>
    </location>
    <ligand>
        <name>1D-myo-inositol 2-(L-cysteinylamino)-2-deoxy-alpha-D-glucopyranoside</name>
        <dbReference type="ChEBI" id="CHEBI:58887"/>
    </ligand>
</feature>
<comment type="function">
    <text evidence="4">Catalyzes the transfer of acetyl from acetyl-CoA to desacetylmycothiol (Cys-GlcN-Ins) to form mycothiol.</text>
</comment>
<comment type="similarity">
    <text evidence="4">Belongs to the acetyltransferase family. MshD subfamily.</text>
</comment>
<keyword evidence="1 4" id="KW-0808">Transferase</keyword>
<dbReference type="CDD" id="cd04301">
    <property type="entry name" value="NAT_SF"/>
    <property type="match status" value="1"/>
</dbReference>
<dbReference type="GO" id="GO:0010125">
    <property type="term" value="P:mycothiol biosynthetic process"/>
    <property type="evidence" value="ECO:0007669"/>
    <property type="project" value="UniProtKB-UniRule"/>
</dbReference>
<feature type="domain" description="N-acetyltransferase" evidence="5">
    <location>
        <begin position="1"/>
        <end position="141"/>
    </location>
</feature>
<dbReference type="InterPro" id="IPR000182">
    <property type="entry name" value="GNAT_dom"/>
</dbReference>
<gene>
    <name evidence="4 6" type="primary">mshD</name>
    <name evidence="6" type="ORF">ISG29_12715</name>
</gene>
<name>A0A930UZE3_9ACTN</name>
<sequence>MPHPDLDPITRTADLATESDGAAPLDEAALIALRRHPERVTASVDDAGFALLVRPNDTADGTATPQLAAAVVPDARRRGVGARLVADLLDRVDDTTPLQAWSHADHPAAARLAERHGFARVRELWLMRRPTAHPLPALDLPDDVRIRGYRPDDEQALLTVNAAAFAHHPEQGGMDAVDLADRMAEPWFDPTGLLIAEDAGSGALLGFHWTKQHDAATGEVYVVGVSPQTQGRGLGRRLTLAGLHHLAGRGATEVILYVESDNGPAITVYRDRLGFTLAPSDVHVMYERGPSREGRVT</sequence>
<feature type="binding site" evidence="4">
    <location>
        <position position="257"/>
    </location>
    <ligand>
        <name>1D-myo-inositol 2-(L-cysteinylamino)-2-deoxy-alpha-D-glucopyranoside</name>
        <dbReference type="ChEBI" id="CHEBI:58887"/>
    </ligand>
</feature>
<keyword evidence="7" id="KW-1185">Reference proteome</keyword>
<dbReference type="EMBL" id="JADIVZ010000006">
    <property type="protein sequence ID" value="MBF4162552.1"/>
    <property type="molecule type" value="Genomic_DNA"/>
</dbReference>
<dbReference type="RefSeq" id="WP_194503823.1">
    <property type="nucleotide sequence ID" value="NZ_JADIVZ010000006.1"/>
</dbReference>
<dbReference type="InterPro" id="IPR016181">
    <property type="entry name" value="Acyl_CoA_acyltransferase"/>
</dbReference>
<dbReference type="NCBIfam" id="TIGR03448">
    <property type="entry name" value="mycothiol_MshD"/>
    <property type="match status" value="1"/>
</dbReference>
<dbReference type="AlphaFoldDB" id="A0A930UZE3"/>
<evidence type="ECO:0000256" key="3">
    <source>
        <dbReference type="ARBA" id="ARBA00023315"/>
    </source>
</evidence>
<accession>A0A930UZE3</accession>
<dbReference type="Proteomes" id="UP000656804">
    <property type="component" value="Unassembled WGS sequence"/>
</dbReference>
<keyword evidence="2 4" id="KW-0677">Repeat</keyword>
<proteinExistence type="inferred from homology"/>
<protein>
    <recommendedName>
        <fullName evidence="4">Mycothiol acetyltransferase</fullName>
        <shortName evidence="4">MSH acetyltransferase</shortName>
        <ecNumber evidence="4">2.3.1.189</ecNumber>
    </recommendedName>
    <alternativeName>
        <fullName evidence="4">Mycothiol synthase</fullName>
    </alternativeName>
</protein>
<keyword evidence="3 4" id="KW-0012">Acyltransferase</keyword>
<evidence type="ECO:0000259" key="5">
    <source>
        <dbReference type="PROSITE" id="PS51186"/>
    </source>
</evidence>
<dbReference type="HAMAP" id="MF_01698">
    <property type="entry name" value="MshD"/>
    <property type="match status" value="1"/>
</dbReference>
<dbReference type="Pfam" id="PF00583">
    <property type="entry name" value="Acetyltransf_1"/>
    <property type="match status" value="2"/>
</dbReference>
<dbReference type="EC" id="2.3.1.189" evidence="4"/>
<organism evidence="6 7">
    <name type="scientific">Nocardioides acrostichi</name>
    <dbReference type="NCBI Taxonomy" id="2784339"/>
    <lineage>
        <taxon>Bacteria</taxon>
        <taxon>Bacillati</taxon>
        <taxon>Actinomycetota</taxon>
        <taxon>Actinomycetes</taxon>
        <taxon>Propionibacteriales</taxon>
        <taxon>Nocardioidaceae</taxon>
        <taxon>Nocardioides</taxon>
    </lineage>
</organism>
<comment type="subunit">
    <text evidence="4">Monomer.</text>
</comment>
<dbReference type="InterPro" id="IPR017813">
    <property type="entry name" value="Mycothiol_AcTrfase"/>
</dbReference>
<feature type="binding site" evidence="4">
    <location>
        <position position="211"/>
    </location>
    <ligand>
        <name>1D-myo-inositol 2-(L-cysteinylamino)-2-deoxy-alpha-D-glucopyranoside</name>
        <dbReference type="ChEBI" id="CHEBI:58887"/>
    </ligand>
</feature>
<evidence type="ECO:0000256" key="4">
    <source>
        <dbReference type="HAMAP-Rule" id="MF_01698"/>
    </source>
</evidence>
<feature type="binding site" evidence="4">
    <location>
        <begin position="69"/>
        <end position="71"/>
    </location>
    <ligand>
        <name>acetyl-CoA</name>
        <dbReference type="ChEBI" id="CHEBI:57288"/>
        <label>1</label>
    </ligand>
</feature>
<dbReference type="GO" id="GO:0035447">
    <property type="term" value="F:mycothiol synthase activity"/>
    <property type="evidence" value="ECO:0007669"/>
    <property type="project" value="UniProtKB-UniRule"/>
</dbReference>
<feature type="binding site" evidence="4">
    <location>
        <position position="27"/>
    </location>
    <ligand>
        <name>1D-myo-inositol 2-(L-cysteinylamino)-2-deoxy-alpha-D-glucopyranoside</name>
        <dbReference type="ChEBI" id="CHEBI:58887"/>
    </ligand>
</feature>
<dbReference type="PIRSF" id="PIRSF021524">
    <property type="entry name" value="MSH_acetyltransferase"/>
    <property type="match status" value="1"/>
</dbReference>
<dbReference type="PROSITE" id="PS51186">
    <property type="entry name" value="GNAT"/>
    <property type="match status" value="2"/>
</dbReference>
<evidence type="ECO:0000313" key="7">
    <source>
        <dbReference type="Proteomes" id="UP000656804"/>
    </source>
</evidence>
<dbReference type="SUPFAM" id="SSF55729">
    <property type="entry name" value="Acyl-CoA N-acyltransferases (Nat)"/>
    <property type="match status" value="1"/>
</dbReference>
<evidence type="ECO:0000256" key="1">
    <source>
        <dbReference type="ARBA" id="ARBA00022679"/>
    </source>
</evidence>